<dbReference type="SUPFAM" id="SSF57667">
    <property type="entry name" value="beta-beta-alpha zinc fingers"/>
    <property type="match status" value="1"/>
</dbReference>
<dbReference type="GO" id="GO:0000977">
    <property type="term" value="F:RNA polymerase II transcription regulatory region sequence-specific DNA binding"/>
    <property type="evidence" value="ECO:0007669"/>
    <property type="project" value="TreeGrafter"/>
</dbReference>
<dbReference type="InterPro" id="IPR036236">
    <property type="entry name" value="Znf_C2H2_sf"/>
</dbReference>
<evidence type="ECO:0000256" key="2">
    <source>
        <dbReference type="ARBA" id="ARBA00022737"/>
    </source>
</evidence>
<evidence type="ECO:0000256" key="5">
    <source>
        <dbReference type="PROSITE-ProRule" id="PRU00042"/>
    </source>
</evidence>
<dbReference type="PROSITE" id="PS50157">
    <property type="entry name" value="ZINC_FINGER_C2H2_2"/>
    <property type="match status" value="3"/>
</dbReference>
<protein>
    <submittedName>
        <fullName evidence="8 9">C2H2-type domain-containing protein</fullName>
    </submittedName>
</protein>
<reference evidence="8 9" key="1">
    <citation type="submission" date="2022-11" db="UniProtKB">
        <authorList>
            <consortium name="WormBaseParasite"/>
        </authorList>
    </citation>
    <scope>IDENTIFICATION</scope>
</reference>
<evidence type="ECO:0000313" key="7">
    <source>
        <dbReference type="Proteomes" id="UP000887572"/>
    </source>
</evidence>
<dbReference type="PANTHER" id="PTHR24409:SF295">
    <property type="entry name" value="AZ2-RELATED"/>
    <property type="match status" value="1"/>
</dbReference>
<accession>A0A914GSN6</accession>
<dbReference type="GO" id="GO:0000981">
    <property type="term" value="F:DNA-binding transcription factor activity, RNA polymerase II-specific"/>
    <property type="evidence" value="ECO:0007669"/>
    <property type="project" value="TreeGrafter"/>
</dbReference>
<evidence type="ECO:0000313" key="8">
    <source>
        <dbReference type="WBParaSite" id="Gr19_v10_g10925.t1"/>
    </source>
</evidence>
<keyword evidence="7" id="KW-1185">Reference proteome</keyword>
<feature type="domain" description="C2H2-type" evidence="6">
    <location>
        <begin position="69"/>
        <end position="97"/>
    </location>
</feature>
<feature type="domain" description="C2H2-type" evidence="6">
    <location>
        <begin position="38"/>
        <end position="66"/>
    </location>
</feature>
<evidence type="ECO:0000259" key="6">
    <source>
        <dbReference type="PROSITE" id="PS50157"/>
    </source>
</evidence>
<dbReference type="WBParaSite" id="Gr19_v10_g10925.t1">
    <property type="protein sequence ID" value="Gr19_v10_g10925.t1"/>
    <property type="gene ID" value="Gr19_v10_g10925"/>
</dbReference>
<feature type="domain" description="C2H2-type" evidence="6">
    <location>
        <begin position="10"/>
        <end position="37"/>
    </location>
</feature>
<keyword evidence="4" id="KW-0862">Zinc</keyword>
<dbReference type="InterPro" id="IPR013087">
    <property type="entry name" value="Znf_C2H2_type"/>
</dbReference>
<dbReference type="Proteomes" id="UP000887572">
    <property type="component" value="Unplaced"/>
</dbReference>
<proteinExistence type="predicted"/>
<dbReference type="WBParaSite" id="Gr19_v10_g6891.t1">
    <property type="protein sequence ID" value="Gr19_v10_g6891.t1"/>
    <property type="gene ID" value="Gr19_v10_g6891"/>
</dbReference>
<evidence type="ECO:0000256" key="1">
    <source>
        <dbReference type="ARBA" id="ARBA00022723"/>
    </source>
</evidence>
<dbReference type="Gene3D" id="3.30.160.60">
    <property type="entry name" value="Classic Zinc Finger"/>
    <property type="match status" value="2"/>
</dbReference>
<dbReference type="SMART" id="SM00355">
    <property type="entry name" value="ZnF_C2H2"/>
    <property type="match status" value="4"/>
</dbReference>
<dbReference type="PANTHER" id="PTHR24409">
    <property type="entry name" value="ZINC FINGER PROTEIN 142"/>
    <property type="match status" value="1"/>
</dbReference>
<evidence type="ECO:0000256" key="4">
    <source>
        <dbReference type="ARBA" id="ARBA00022833"/>
    </source>
</evidence>
<organism evidence="7 8">
    <name type="scientific">Globodera rostochiensis</name>
    <name type="common">Golden nematode worm</name>
    <name type="synonym">Heterodera rostochiensis</name>
    <dbReference type="NCBI Taxonomy" id="31243"/>
    <lineage>
        <taxon>Eukaryota</taxon>
        <taxon>Metazoa</taxon>
        <taxon>Ecdysozoa</taxon>
        <taxon>Nematoda</taxon>
        <taxon>Chromadorea</taxon>
        <taxon>Rhabditida</taxon>
        <taxon>Tylenchina</taxon>
        <taxon>Tylenchomorpha</taxon>
        <taxon>Tylenchoidea</taxon>
        <taxon>Heteroderidae</taxon>
        <taxon>Heteroderinae</taxon>
        <taxon>Globodera</taxon>
    </lineage>
</organism>
<evidence type="ECO:0000256" key="3">
    <source>
        <dbReference type="ARBA" id="ARBA00022771"/>
    </source>
</evidence>
<dbReference type="GO" id="GO:0008270">
    <property type="term" value="F:zinc ion binding"/>
    <property type="evidence" value="ECO:0007669"/>
    <property type="project" value="UniProtKB-KW"/>
</dbReference>
<dbReference type="PROSITE" id="PS00028">
    <property type="entry name" value="ZINC_FINGER_C2H2_1"/>
    <property type="match status" value="2"/>
</dbReference>
<keyword evidence="2" id="KW-0677">Repeat</keyword>
<evidence type="ECO:0000313" key="9">
    <source>
        <dbReference type="WBParaSite" id="Gr19_v10_g6891.t1"/>
    </source>
</evidence>
<dbReference type="GO" id="GO:0005634">
    <property type="term" value="C:nucleus"/>
    <property type="evidence" value="ECO:0007669"/>
    <property type="project" value="TreeGrafter"/>
</dbReference>
<name>A0A914GSN6_GLORO</name>
<dbReference type="AlphaFoldDB" id="A0A914GSN6"/>
<sequence length="330" mass="37778">MFSAPTKTRWTCRQCMKSLCSKRSYDEHMNIHNKIRPFVCEDCDYAAASQMTLTRHRQRRHTPRQEWHYQCPYCGEPYMEPASYRQHVLARHYGHSATFGCPYGDCPFKCKSSKAFRDHLRKHQAVIVSRASAAHVQSPRQQQFHLDNLAMYMVDDECGVGNVTAMPRKFAALYGRVTAAACATVSARPQHAEAVQRRRVMVLNGSLSQNRRPRGCVTRINVDELLGDDDAVPLLSAQQSTTLPLSAINNNEKEAVATAHRQQWHHHQKRDQGVIRTHRNVGGTVEEPHHQQFFDQLQQPTDWIIETEVVIEEPMNSQMPDGQTDDFGLD</sequence>
<keyword evidence="1" id="KW-0479">Metal-binding</keyword>
<keyword evidence="3 5" id="KW-0863">Zinc-finger</keyword>